<feature type="transmembrane region" description="Helical" evidence="1">
    <location>
        <begin position="175"/>
        <end position="195"/>
    </location>
</feature>
<comment type="caution">
    <text evidence="2">The sequence shown here is derived from an EMBL/GenBank/DDBJ whole genome shotgun (WGS) entry which is preliminary data.</text>
</comment>
<feature type="transmembrane region" description="Helical" evidence="1">
    <location>
        <begin position="328"/>
        <end position="355"/>
    </location>
</feature>
<feature type="transmembrane region" description="Helical" evidence="1">
    <location>
        <begin position="279"/>
        <end position="300"/>
    </location>
</feature>
<keyword evidence="1" id="KW-0472">Membrane</keyword>
<evidence type="ECO:0000256" key="1">
    <source>
        <dbReference type="SAM" id="Phobius"/>
    </source>
</evidence>
<proteinExistence type="predicted"/>
<dbReference type="AlphaFoldDB" id="A0A8S3ZKY3"/>
<gene>
    <name evidence="2" type="ORF">CUNI_LOCUS13878</name>
</gene>
<reference evidence="2" key="1">
    <citation type="submission" date="2021-04" db="EMBL/GenBank/DDBJ databases">
        <authorList>
            <consortium name="Molecular Ecology Group"/>
        </authorList>
    </citation>
    <scope>NUCLEOTIDE SEQUENCE</scope>
</reference>
<feature type="transmembrane region" description="Helical" evidence="1">
    <location>
        <begin position="215"/>
        <end position="234"/>
    </location>
</feature>
<feature type="transmembrane region" description="Helical" evidence="1">
    <location>
        <begin position="367"/>
        <end position="384"/>
    </location>
</feature>
<protein>
    <submittedName>
        <fullName evidence="2">Uncharacterized protein</fullName>
    </submittedName>
</protein>
<accession>A0A8S3ZKY3</accession>
<dbReference type="OrthoDB" id="10253254at2759"/>
<sequence>MATVDQKMIHTYGDNGRMARLDKLTSLCPLPVLTAYWTPPPAWPRRIFDTRFSAITMNRAFWLITSTILLLYFLIMDIFLFTRYRSVNLVNEAKIGDRSEVYSPFTHLTVKAIISDHLRHYFFTPTAEYFNTVTSFATVFSFISPNMVSIFHLVCAFISGKFIASENLNDRRIGVVLYFFRTWLDSLDGIVYRTQAGRHLQYNSVYSSFGYFVDAFFDTLGGIFLSVGVLFYLFKRFGSDASANLPVWMKISDSSAVAHPLTNGHAVGSKRETYSYRYLFLKVLSYGIALAVAGICWDRAVKGFSEVFQVQIDDPSLSVLQFETSHSYFTLLLFFIWRFISGQTVLNYLLIAIYMDKIWEFLKCTQWVLLLITLPLYTVTVIYLQNIHNKLRV</sequence>
<feature type="transmembrane region" description="Helical" evidence="1">
    <location>
        <begin position="139"/>
        <end position="163"/>
    </location>
</feature>
<dbReference type="EMBL" id="CAJHNH020003012">
    <property type="protein sequence ID" value="CAG5128320.1"/>
    <property type="molecule type" value="Genomic_DNA"/>
</dbReference>
<keyword evidence="3" id="KW-1185">Reference proteome</keyword>
<dbReference type="Gene3D" id="1.20.120.1760">
    <property type="match status" value="1"/>
</dbReference>
<keyword evidence="1" id="KW-1133">Transmembrane helix</keyword>
<dbReference type="InterPro" id="IPR043130">
    <property type="entry name" value="CDP-OH_PTrfase_TM_dom"/>
</dbReference>
<name>A0A8S3ZKY3_9EUPU</name>
<organism evidence="2 3">
    <name type="scientific">Candidula unifasciata</name>
    <dbReference type="NCBI Taxonomy" id="100452"/>
    <lineage>
        <taxon>Eukaryota</taxon>
        <taxon>Metazoa</taxon>
        <taxon>Spiralia</taxon>
        <taxon>Lophotrochozoa</taxon>
        <taxon>Mollusca</taxon>
        <taxon>Gastropoda</taxon>
        <taxon>Heterobranchia</taxon>
        <taxon>Euthyneura</taxon>
        <taxon>Panpulmonata</taxon>
        <taxon>Eupulmonata</taxon>
        <taxon>Stylommatophora</taxon>
        <taxon>Helicina</taxon>
        <taxon>Helicoidea</taxon>
        <taxon>Geomitridae</taxon>
        <taxon>Candidula</taxon>
    </lineage>
</organism>
<dbReference type="Proteomes" id="UP000678393">
    <property type="component" value="Unassembled WGS sequence"/>
</dbReference>
<evidence type="ECO:0000313" key="3">
    <source>
        <dbReference type="Proteomes" id="UP000678393"/>
    </source>
</evidence>
<feature type="transmembrane region" description="Helical" evidence="1">
    <location>
        <begin position="60"/>
        <end position="81"/>
    </location>
</feature>
<keyword evidence="1" id="KW-0812">Transmembrane</keyword>
<evidence type="ECO:0000313" key="2">
    <source>
        <dbReference type="EMBL" id="CAG5128320.1"/>
    </source>
</evidence>